<dbReference type="EMBL" id="VTPC01062894">
    <property type="protein sequence ID" value="KAF2889744.1"/>
    <property type="molecule type" value="Genomic_DNA"/>
</dbReference>
<name>A0A8K0CNL7_IGNLU</name>
<evidence type="ECO:0000313" key="4">
    <source>
        <dbReference type="Proteomes" id="UP000801492"/>
    </source>
</evidence>
<reference evidence="3" key="1">
    <citation type="submission" date="2019-08" db="EMBL/GenBank/DDBJ databases">
        <title>The genome of the North American firefly Photinus pyralis.</title>
        <authorList>
            <consortium name="Photinus pyralis genome working group"/>
            <person name="Fallon T.R."/>
            <person name="Sander Lower S.E."/>
            <person name="Weng J.-K."/>
        </authorList>
    </citation>
    <scope>NUCLEOTIDE SEQUENCE</scope>
    <source>
        <strain evidence="3">TRF0915ILg1</strain>
        <tissue evidence="3">Whole body</tissue>
    </source>
</reference>
<dbReference type="InterPro" id="IPR019402">
    <property type="entry name" value="CWH43_N"/>
</dbReference>
<accession>A0A8K0CNL7</accession>
<protein>
    <recommendedName>
        <fullName evidence="2">CWH43-like N-terminal domain-containing protein</fullName>
    </recommendedName>
</protein>
<keyword evidence="1" id="KW-0472">Membrane</keyword>
<dbReference type="OrthoDB" id="191706at2759"/>
<keyword evidence="1" id="KW-1133">Transmembrane helix</keyword>
<keyword evidence="1" id="KW-0812">Transmembrane</keyword>
<organism evidence="3 4">
    <name type="scientific">Ignelater luminosus</name>
    <name type="common">Cucubano</name>
    <name type="synonym">Pyrophorus luminosus</name>
    <dbReference type="NCBI Taxonomy" id="2038154"/>
    <lineage>
        <taxon>Eukaryota</taxon>
        <taxon>Metazoa</taxon>
        <taxon>Ecdysozoa</taxon>
        <taxon>Arthropoda</taxon>
        <taxon>Hexapoda</taxon>
        <taxon>Insecta</taxon>
        <taxon>Pterygota</taxon>
        <taxon>Neoptera</taxon>
        <taxon>Endopterygota</taxon>
        <taxon>Coleoptera</taxon>
        <taxon>Polyphaga</taxon>
        <taxon>Elateriformia</taxon>
        <taxon>Elateroidea</taxon>
        <taxon>Elateridae</taxon>
        <taxon>Agrypninae</taxon>
        <taxon>Pyrophorini</taxon>
        <taxon>Ignelater</taxon>
    </lineage>
</organism>
<comment type="caution">
    <text evidence="3">The sequence shown here is derived from an EMBL/GenBank/DDBJ whole genome shotgun (WGS) entry which is preliminary data.</text>
</comment>
<evidence type="ECO:0000313" key="3">
    <source>
        <dbReference type="EMBL" id="KAF2889744.1"/>
    </source>
</evidence>
<dbReference type="Proteomes" id="UP000801492">
    <property type="component" value="Unassembled WGS sequence"/>
</dbReference>
<feature type="transmembrane region" description="Helical" evidence="1">
    <location>
        <begin position="48"/>
        <end position="69"/>
    </location>
</feature>
<dbReference type="AlphaFoldDB" id="A0A8K0CNL7"/>
<feature type="domain" description="CWH43-like N-terminal" evidence="2">
    <location>
        <begin position="3"/>
        <end position="77"/>
    </location>
</feature>
<proteinExistence type="predicted"/>
<evidence type="ECO:0000259" key="2">
    <source>
        <dbReference type="Pfam" id="PF10277"/>
    </source>
</evidence>
<sequence>MGILYFRIFLTILFFVFFLGTLVGTGIARKDFKGDDVAWWTSEDGGYPAHLVAAFSEWLMVFVFIIYVLTMEKEFKSIRFEGICFENKCSPYKNVLQHA</sequence>
<keyword evidence="4" id="KW-1185">Reference proteome</keyword>
<dbReference type="Pfam" id="PF10277">
    <property type="entry name" value="Frag1"/>
    <property type="match status" value="1"/>
</dbReference>
<gene>
    <name evidence="3" type="ORF">ILUMI_16429</name>
</gene>
<evidence type="ECO:0000256" key="1">
    <source>
        <dbReference type="SAM" id="Phobius"/>
    </source>
</evidence>